<dbReference type="InterPro" id="IPR027463">
    <property type="entry name" value="AcrB_DN_DC_subdom"/>
</dbReference>
<dbReference type="Pfam" id="PF00873">
    <property type="entry name" value="ACR_tran"/>
    <property type="match status" value="2"/>
</dbReference>
<dbReference type="Gene3D" id="3.30.70.1430">
    <property type="entry name" value="Multidrug efflux transporter AcrB pore domain"/>
    <property type="match status" value="2"/>
</dbReference>
<dbReference type="PRINTS" id="PR00702">
    <property type="entry name" value="ACRIFLAVINRP"/>
</dbReference>
<accession>A0ABT8YBA8</accession>
<keyword evidence="10" id="KW-1185">Reference proteome</keyword>
<evidence type="ECO:0000256" key="5">
    <source>
        <dbReference type="ARBA" id="ARBA00022989"/>
    </source>
</evidence>
<feature type="transmembrane region" description="Helical" evidence="8">
    <location>
        <begin position="1058"/>
        <end position="1082"/>
    </location>
</feature>
<evidence type="ECO:0000256" key="7">
    <source>
        <dbReference type="SAM" id="MobiDB-lite"/>
    </source>
</evidence>
<reference evidence="9" key="1">
    <citation type="submission" date="2023-07" db="EMBL/GenBank/DDBJ databases">
        <authorList>
            <person name="Kim M."/>
        </authorList>
    </citation>
    <scope>NUCLEOTIDE SEQUENCE</scope>
    <source>
        <strain evidence="9">BIUV-7</strain>
    </source>
</reference>
<dbReference type="Proteomes" id="UP001169764">
    <property type="component" value="Unassembled WGS sequence"/>
</dbReference>
<dbReference type="PANTHER" id="PTHR32063">
    <property type="match status" value="1"/>
</dbReference>
<dbReference type="SUPFAM" id="SSF82866">
    <property type="entry name" value="Multidrug efflux transporter AcrB transmembrane domain"/>
    <property type="match status" value="2"/>
</dbReference>
<name>A0ABT8YBA8_9SPHN</name>
<feature type="transmembrane region" description="Helical" evidence="8">
    <location>
        <begin position="526"/>
        <end position="550"/>
    </location>
</feature>
<dbReference type="RefSeq" id="WP_303543814.1">
    <property type="nucleotide sequence ID" value="NZ_JAUOTP010000007.1"/>
</dbReference>
<keyword evidence="4 8" id="KW-0812">Transmembrane</keyword>
<feature type="transmembrane region" description="Helical" evidence="8">
    <location>
        <begin position="12"/>
        <end position="32"/>
    </location>
</feature>
<evidence type="ECO:0000256" key="1">
    <source>
        <dbReference type="ARBA" id="ARBA00022448"/>
    </source>
</evidence>
<dbReference type="PANTHER" id="PTHR32063:SF34">
    <property type="entry name" value="MULTIDRUG RESISTANCE PROTEIN MDTC"/>
    <property type="match status" value="1"/>
</dbReference>
<evidence type="ECO:0000256" key="2">
    <source>
        <dbReference type="ARBA" id="ARBA00022475"/>
    </source>
</evidence>
<feature type="region of interest" description="Disordered" evidence="7">
    <location>
        <begin position="777"/>
        <end position="844"/>
    </location>
</feature>
<feature type="transmembrane region" description="Helical" evidence="8">
    <location>
        <begin position="387"/>
        <end position="410"/>
    </location>
</feature>
<dbReference type="Gene3D" id="3.30.70.1440">
    <property type="entry name" value="Multidrug efflux transporter AcrB pore domain"/>
    <property type="match status" value="1"/>
</dbReference>
<dbReference type="Gene3D" id="1.20.1640.10">
    <property type="entry name" value="Multidrug efflux transporter AcrB transmembrane domain"/>
    <property type="match status" value="3"/>
</dbReference>
<feature type="transmembrane region" description="Helical" evidence="8">
    <location>
        <begin position="965"/>
        <end position="991"/>
    </location>
</feature>
<sequence length="1105" mass="116176">MNLSAPFIRRPIGTLLLTVGMMLAGVAAFFAMPVSPLPQVDFPTISVQANLSGASPQTMATSVASPLEKRLGTIAGITELTSQSGIGSARVTLQFDLSRNIDGAARDVQAAINAARADLPTTLRTNPSYRKMNPADAPIIIIALTSDTRSPSEIYNAVSNVVQQRLLQVQGVGDVELGGAALPGVRVDMNPLALARYGISLEDVRTAISSASANRPRGVLEGQGNAWQIYGETAGLKASDYAPMVIAWRSGIAVRLSDVARVYDGPEDINTMGLFNGKRAVNVIISRQPGANIIATVDAVKAQLPSLSAAIPPDIKLEVASDRTTTIRASLREVEITLVISTLLVVLVVSIFLRSLRATIVPAVAVVASLCGTLGVIYLLGFSLNNLSLMALTVATGFVVDDAIVVLENISRHMEEGMPRRQAALVGAKQVGFTVLSISISLVAVFIPLLFMSGLIGRLFREFAITMTVAVLISLVISLTTTPMLASIILRDHSVEGKKEGRLAAFAERQFNRLQRRYERSLDWALANRGAMLLLLGGAVALNIFLLIIVQKGFFPEQDTGSLMGGLRADRAISFQDMQKKLTSIVTLIRKDKDVATVVAFTGGSRAGGGFMFVTLKPQSQRDSSRAVIDRIRPKLAKITGVSTFLMPVQDMRVGGRGGNSTYQYSLKADDTEMLRQAAAKLVVAMKKERSLTDVDSDRADGGAEVYVKVDRDAARRLGVSAQAVDNALYDAFGQRQVATIYSGLNQYHVVMGVAPEYTGTPAALDDVYVPASGTTATTATSGTGATTITGGAGTTGTSTTTGVTTASTTASATATGTTSGVTGSTPVSTTGQRDTTTGSAVNTRAATMMPLSSIASWSTGSTDSQINHDSGAPATTISFATATGTSLGEASQTIAQLQRDLKLPVGVVGSFAGTAKVFQQSTASMPVLIVSALLVIYIVLGILYESAIHPLTVLSTLPSAGIGAVIALMITGAAFDLIGLIGLILLIGIVKKNAIMIIDFALDAERTRGLSPMQAIREASLLRFRPILMTTLAAAFGALPLAIGFGEGAELRRPLGIAIMGGLLASQFLTLLTTPVVYLALDKFRRRSPRERMLGRLGSEGLPA</sequence>
<organism evidence="9 10">
    <name type="scientific">Sphingomonas natans</name>
    <dbReference type="NCBI Taxonomy" id="3063330"/>
    <lineage>
        <taxon>Bacteria</taxon>
        <taxon>Pseudomonadati</taxon>
        <taxon>Pseudomonadota</taxon>
        <taxon>Alphaproteobacteria</taxon>
        <taxon>Sphingomonadales</taxon>
        <taxon>Sphingomonadaceae</taxon>
        <taxon>Sphingomonas</taxon>
    </lineage>
</organism>
<gene>
    <name evidence="9" type="ORF">Q4F19_14625</name>
</gene>
<proteinExistence type="predicted"/>
<dbReference type="InterPro" id="IPR001036">
    <property type="entry name" value="Acrflvin-R"/>
</dbReference>
<dbReference type="EMBL" id="JAUOTP010000007">
    <property type="protein sequence ID" value="MDO6415622.1"/>
    <property type="molecule type" value="Genomic_DNA"/>
</dbReference>
<evidence type="ECO:0000256" key="3">
    <source>
        <dbReference type="ARBA" id="ARBA00022519"/>
    </source>
</evidence>
<keyword evidence="6 8" id="KW-0472">Membrane</keyword>
<evidence type="ECO:0000256" key="6">
    <source>
        <dbReference type="ARBA" id="ARBA00023136"/>
    </source>
</evidence>
<dbReference type="Gene3D" id="3.30.2090.10">
    <property type="entry name" value="Multidrug efflux transporter AcrB TolC docking domain, DN and DC subdomains"/>
    <property type="match status" value="2"/>
</dbReference>
<dbReference type="SUPFAM" id="SSF82714">
    <property type="entry name" value="Multidrug efflux transporter AcrB TolC docking domain, DN and DC subdomains"/>
    <property type="match status" value="2"/>
</dbReference>
<feature type="transmembrane region" description="Helical" evidence="8">
    <location>
        <begin position="336"/>
        <end position="353"/>
    </location>
</feature>
<feature type="transmembrane region" description="Helical" evidence="8">
    <location>
        <begin position="431"/>
        <end position="451"/>
    </location>
</feature>
<evidence type="ECO:0000256" key="4">
    <source>
        <dbReference type="ARBA" id="ARBA00022692"/>
    </source>
</evidence>
<evidence type="ECO:0000256" key="8">
    <source>
        <dbReference type="SAM" id="Phobius"/>
    </source>
</evidence>
<evidence type="ECO:0000313" key="9">
    <source>
        <dbReference type="EMBL" id="MDO6415622.1"/>
    </source>
</evidence>
<feature type="transmembrane region" description="Helical" evidence="8">
    <location>
        <begin position="463"/>
        <end position="490"/>
    </location>
</feature>
<keyword evidence="5 8" id="KW-1133">Transmembrane helix</keyword>
<feature type="transmembrane region" description="Helical" evidence="8">
    <location>
        <begin position="926"/>
        <end position="945"/>
    </location>
</feature>
<feature type="compositionally biased region" description="Polar residues" evidence="7">
    <location>
        <begin position="833"/>
        <end position="844"/>
    </location>
</feature>
<comment type="caution">
    <text evidence="9">The sequence shown here is derived from an EMBL/GenBank/DDBJ whole genome shotgun (WGS) entry which is preliminary data.</text>
</comment>
<keyword evidence="3" id="KW-0997">Cell inner membrane</keyword>
<keyword evidence="2" id="KW-1003">Cell membrane</keyword>
<protein>
    <submittedName>
        <fullName evidence="9">Efflux RND transporter permease subunit</fullName>
    </submittedName>
</protein>
<feature type="transmembrane region" description="Helical" evidence="8">
    <location>
        <begin position="360"/>
        <end position="381"/>
    </location>
</feature>
<dbReference type="Gene3D" id="3.30.70.1320">
    <property type="entry name" value="Multidrug efflux transporter AcrB pore domain like"/>
    <property type="match status" value="1"/>
</dbReference>
<dbReference type="SUPFAM" id="SSF82693">
    <property type="entry name" value="Multidrug efflux transporter AcrB pore domain, PN1, PN2, PC1 and PC2 subdomains"/>
    <property type="match status" value="3"/>
</dbReference>
<feature type="transmembrane region" description="Helical" evidence="8">
    <location>
        <begin position="1028"/>
        <end position="1046"/>
    </location>
</feature>
<evidence type="ECO:0000313" key="10">
    <source>
        <dbReference type="Proteomes" id="UP001169764"/>
    </source>
</evidence>
<feature type="compositionally biased region" description="Low complexity" evidence="7">
    <location>
        <begin position="777"/>
        <end position="832"/>
    </location>
</feature>
<keyword evidence="1" id="KW-0813">Transport</keyword>